<dbReference type="InterPro" id="IPR036869">
    <property type="entry name" value="J_dom_sf"/>
</dbReference>
<name>A0A1D3D7N5_9EIME</name>
<dbReference type="GO" id="GO:0005737">
    <property type="term" value="C:cytoplasm"/>
    <property type="evidence" value="ECO:0007669"/>
    <property type="project" value="UniProtKB-SubCell"/>
</dbReference>
<dbReference type="OrthoDB" id="332635at2759"/>
<dbReference type="PROSITE" id="PS50076">
    <property type="entry name" value="DNAJ_2"/>
    <property type="match status" value="1"/>
</dbReference>
<keyword evidence="4" id="KW-0143">Chaperone</keyword>
<dbReference type="SUPFAM" id="SSF46565">
    <property type="entry name" value="Chaperone J-domain"/>
    <property type="match status" value="1"/>
</dbReference>
<dbReference type="SMART" id="SM00271">
    <property type="entry name" value="DnaJ"/>
    <property type="match status" value="1"/>
</dbReference>
<evidence type="ECO:0000256" key="5">
    <source>
        <dbReference type="ARBA" id="ARBA00023242"/>
    </source>
</evidence>
<proteinExistence type="predicted"/>
<dbReference type="Gene3D" id="1.10.287.110">
    <property type="entry name" value="DnaJ domain"/>
    <property type="match status" value="1"/>
</dbReference>
<evidence type="ECO:0000256" key="3">
    <source>
        <dbReference type="ARBA" id="ARBA00022490"/>
    </source>
</evidence>
<dbReference type="GO" id="GO:0005681">
    <property type="term" value="C:spliceosomal complex"/>
    <property type="evidence" value="ECO:0007669"/>
    <property type="project" value="TreeGrafter"/>
</dbReference>
<keyword evidence="5" id="KW-0539">Nucleus</keyword>
<dbReference type="InterPro" id="IPR052094">
    <property type="entry name" value="Pre-mRNA-splicing_ERAD"/>
</dbReference>
<gene>
    <name evidence="6" type="ORF">cyc_05083</name>
</gene>
<dbReference type="Proteomes" id="UP000095192">
    <property type="component" value="Unassembled WGS sequence"/>
</dbReference>
<dbReference type="EMBL" id="JROU02000378">
    <property type="protein sequence ID" value="OEH79455.1"/>
    <property type="molecule type" value="Genomic_DNA"/>
</dbReference>
<comment type="subcellular location">
    <subcellularLocation>
        <location evidence="2">Cytoplasm</location>
    </subcellularLocation>
    <subcellularLocation>
        <location evidence="1">Nucleus</location>
    </subcellularLocation>
</comment>
<dbReference type="VEuPathDB" id="ToxoDB:LOC34621501"/>
<dbReference type="InterPro" id="IPR018253">
    <property type="entry name" value="DnaJ_domain_CS"/>
</dbReference>
<evidence type="ECO:0000256" key="2">
    <source>
        <dbReference type="ARBA" id="ARBA00004496"/>
    </source>
</evidence>
<dbReference type="PANTHER" id="PTHR44313:SF1">
    <property type="entry name" value="DNAJ HOMOLOG SUBFAMILY C MEMBER 17"/>
    <property type="match status" value="1"/>
</dbReference>
<dbReference type="Pfam" id="PF00226">
    <property type="entry name" value="DnaJ"/>
    <property type="match status" value="1"/>
</dbReference>
<organism evidence="6 7">
    <name type="scientific">Cyclospora cayetanensis</name>
    <dbReference type="NCBI Taxonomy" id="88456"/>
    <lineage>
        <taxon>Eukaryota</taxon>
        <taxon>Sar</taxon>
        <taxon>Alveolata</taxon>
        <taxon>Apicomplexa</taxon>
        <taxon>Conoidasida</taxon>
        <taxon>Coccidia</taxon>
        <taxon>Eucoccidiorida</taxon>
        <taxon>Eimeriorina</taxon>
        <taxon>Eimeriidae</taxon>
        <taxon>Cyclospora</taxon>
    </lineage>
</organism>
<dbReference type="GO" id="GO:0000390">
    <property type="term" value="P:spliceosomal complex disassembly"/>
    <property type="evidence" value="ECO:0007669"/>
    <property type="project" value="TreeGrafter"/>
</dbReference>
<evidence type="ECO:0000313" key="7">
    <source>
        <dbReference type="Proteomes" id="UP000095192"/>
    </source>
</evidence>
<dbReference type="GeneID" id="34621501"/>
<dbReference type="VEuPathDB" id="ToxoDB:cyc_05083"/>
<keyword evidence="3" id="KW-0963">Cytoplasm</keyword>
<dbReference type="AlphaFoldDB" id="A0A1D3D7N5"/>
<dbReference type="InterPro" id="IPR001623">
    <property type="entry name" value="DnaJ_domain"/>
</dbReference>
<keyword evidence="7" id="KW-1185">Reference proteome</keyword>
<sequence length="519" mass="56181">MTTGRCALPEGLQGLCPYTLLGLCLPEHGRPVSVQECAFDEAAIRAREGLAIKAIGTAYRKAALRAHPDKNKGREAEAGAEFVKVNLAFAFLSDASQREAYHKHLQALLSLRQEREQQKLRWTAKDKERQRLKAELERREAEARKGPKVDSEAELLKEIREQNENLLRRKKQERDAMRRECFRQNSVYQQQHWQPQAPLHSQEAAEAEDDLAAILYRSVLLSWLPAAKAEADNAEEAVQGGRISRSKAVPPEVPTPELLCSLLVAHGAIDLCLFSKSKGQACISFTSRERAIESALLLQRQCQSNTGGSKAHGLSAKLANKVKGLEALLQRVRNIAGVVELHQQQKEDSSGGGAATTNEEDEEALNIAEETEKAAAAFAAALAAAQEEDAAHSFPKVPFSGVQATQADTLSSRSAARSKCNGVGELSTAQVKAVAAAFGLGGAQGTSPTSGAAGRILEYVRACSDRGRADAAKQQAEADIEKGWEWLGGSKVAASMSLQQLEAAAFGALERKKQQFEST</sequence>
<evidence type="ECO:0000313" key="6">
    <source>
        <dbReference type="EMBL" id="OEH79455.1"/>
    </source>
</evidence>
<comment type="caution">
    <text evidence="6">The sequence shown here is derived from an EMBL/GenBank/DDBJ whole genome shotgun (WGS) entry which is preliminary data.</text>
</comment>
<accession>A0A1D3D7N5</accession>
<reference evidence="6 7" key="1">
    <citation type="journal article" date="2016" name="BMC Genomics">
        <title>Comparative genomics reveals Cyclospora cayetanensis possesses coccidia-like metabolism and invasion components but unique surface antigens.</title>
        <authorList>
            <person name="Liu S."/>
            <person name="Wang L."/>
            <person name="Zheng H."/>
            <person name="Xu Z."/>
            <person name="Roellig D.M."/>
            <person name="Li N."/>
            <person name="Frace M.A."/>
            <person name="Tang K."/>
            <person name="Arrowood M.J."/>
            <person name="Moss D.M."/>
            <person name="Zhang L."/>
            <person name="Feng Y."/>
            <person name="Xiao L."/>
        </authorList>
    </citation>
    <scope>NUCLEOTIDE SEQUENCE [LARGE SCALE GENOMIC DNA]</scope>
    <source>
        <strain evidence="6 7">CHN_HEN01</strain>
    </source>
</reference>
<protein>
    <submittedName>
        <fullName evidence="6">DnaJ domain-containing protein</fullName>
    </submittedName>
</protein>
<dbReference type="PROSITE" id="PS00636">
    <property type="entry name" value="DNAJ_1"/>
    <property type="match status" value="1"/>
</dbReference>
<evidence type="ECO:0000256" key="1">
    <source>
        <dbReference type="ARBA" id="ARBA00004123"/>
    </source>
</evidence>
<dbReference type="CDD" id="cd06257">
    <property type="entry name" value="DnaJ"/>
    <property type="match status" value="1"/>
</dbReference>
<evidence type="ECO:0000256" key="4">
    <source>
        <dbReference type="ARBA" id="ARBA00023186"/>
    </source>
</evidence>
<dbReference type="PANTHER" id="PTHR44313">
    <property type="entry name" value="DNAJ HOMOLOG SUBFAMILY C MEMBER 17"/>
    <property type="match status" value="1"/>
</dbReference>